<name>A0A9Q5HVV7_SANBA</name>
<gene>
    <name evidence="6" type="ORF">A7U60_g5937</name>
</gene>
<dbReference type="InterPro" id="IPR029058">
    <property type="entry name" value="AB_hydrolase_fold"/>
</dbReference>
<dbReference type="GO" id="GO:0097176">
    <property type="term" value="P:epoxide metabolic process"/>
    <property type="evidence" value="ECO:0007669"/>
    <property type="project" value="TreeGrafter"/>
</dbReference>
<dbReference type="Gene3D" id="3.40.50.1820">
    <property type="entry name" value="alpha/beta hydrolase"/>
    <property type="match status" value="1"/>
</dbReference>
<evidence type="ECO:0000259" key="5">
    <source>
        <dbReference type="Pfam" id="PF06441"/>
    </source>
</evidence>
<accession>A0A9Q5HVV7</accession>
<keyword evidence="2" id="KW-0058">Aromatic hydrocarbons catabolism</keyword>
<dbReference type="AlphaFoldDB" id="A0A9Q5HVV7"/>
<reference evidence="6" key="1">
    <citation type="submission" date="2016-06" db="EMBL/GenBank/DDBJ databases">
        <title>Draft Genome sequence of the fungus Inonotus baumii.</title>
        <authorList>
            <person name="Zhu H."/>
            <person name="Lin W."/>
        </authorList>
    </citation>
    <scope>NUCLEOTIDE SEQUENCE</scope>
    <source>
        <strain evidence="6">821</strain>
    </source>
</reference>
<protein>
    <submittedName>
        <fullName evidence="6">Alpha/beta-hydrolase</fullName>
    </submittedName>
</protein>
<dbReference type="EMBL" id="LNZH02000197">
    <property type="protein sequence ID" value="OCB86965.1"/>
    <property type="molecule type" value="Genomic_DNA"/>
</dbReference>
<dbReference type="InterPro" id="IPR010497">
    <property type="entry name" value="Epoxide_hydro_N"/>
</dbReference>
<dbReference type="InterPro" id="IPR000639">
    <property type="entry name" value="Epox_hydrolase-like"/>
</dbReference>
<evidence type="ECO:0000313" key="6">
    <source>
        <dbReference type="EMBL" id="OCB86965.1"/>
    </source>
</evidence>
<comment type="caution">
    <text evidence="6">The sequence shown here is derived from an EMBL/GenBank/DDBJ whole genome shotgun (WGS) entry which is preliminary data.</text>
</comment>
<dbReference type="PANTHER" id="PTHR21661:SF35">
    <property type="entry name" value="EPOXIDE HYDROLASE"/>
    <property type="match status" value="1"/>
</dbReference>
<evidence type="ECO:0000256" key="1">
    <source>
        <dbReference type="ARBA" id="ARBA00010088"/>
    </source>
</evidence>
<dbReference type="PIRSF" id="PIRSF001112">
    <property type="entry name" value="Epoxide_hydrolase"/>
    <property type="match status" value="1"/>
</dbReference>
<evidence type="ECO:0000256" key="4">
    <source>
        <dbReference type="PIRSR" id="PIRSR001112-1"/>
    </source>
</evidence>
<dbReference type="InterPro" id="IPR016292">
    <property type="entry name" value="Epoxide_hydrolase"/>
</dbReference>
<dbReference type="PANTHER" id="PTHR21661">
    <property type="entry name" value="EPOXIDE HYDROLASE 1-RELATED"/>
    <property type="match status" value="1"/>
</dbReference>
<dbReference type="PRINTS" id="PR00412">
    <property type="entry name" value="EPOXHYDRLASE"/>
</dbReference>
<feature type="active site" description="Proton acceptor" evidence="4">
    <location>
        <position position="386"/>
    </location>
</feature>
<evidence type="ECO:0000256" key="2">
    <source>
        <dbReference type="ARBA" id="ARBA00022797"/>
    </source>
</evidence>
<proteinExistence type="inferred from homology"/>
<keyword evidence="3" id="KW-0378">Hydrolase</keyword>
<organism evidence="6 7">
    <name type="scientific">Sanghuangporus baumii</name>
    <name type="common">Phellinus baumii</name>
    <dbReference type="NCBI Taxonomy" id="108892"/>
    <lineage>
        <taxon>Eukaryota</taxon>
        <taxon>Fungi</taxon>
        <taxon>Dikarya</taxon>
        <taxon>Basidiomycota</taxon>
        <taxon>Agaricomycotina</taxon>
        <taxon>Agaricomycetes</taxon>
        <taxon>Hymenochaetales</taxon>
        <taxon>Hymenochaetaceae</taxon>
        <taxon>Sanghuangporus</taxon>
    </lineage>
</organism>
<dbReference type="OrthoDB" id="7130006at2759"/>
<comment type="similarity">
    <text evidence="1">Belongs to the peptidase S33 family.</text>
</comment>
<feature type="domain" description="Epoxide hydrolase N-terminal" evidence="5">
    <location>
        <begin position="8"/>
        <end position="118"/>
    </location>
</feature>
<dbReference type="SUPFAM" id="SSF53474">
    <property type="entry name" value="alpha/beta-Hydrolases"/>
    <property type="match status" value="1"/>
</dbReference>
<dbReference type="Pfam" id="PF06441">
    <property type="entry name" value="EHN"/>
    <property type="match status" value="1"/>
</dbReference>
<feature type="active site" description="Nucleophile" evidence="4">
    <location>
        <position position="185"/>
    </location>
</feature>
<feature type="active site" description="Proton donor" evidence="4">
    <location>
        <position position="327"/>
    </location>
</feature>
<evidence type="ECO:0000313" key="7">
    <source>
        <dbReference type="Proteomes" id="UP000757232"/>
    </source>
</evidence>
<dbReference type="GO" id="GO:0004301">
    <property type="term" value="F:epoxide hydrolase activity"/>
    <property type="evidence" value="ECO:0007669"/>
    <property type="project" value="TreeGrafter"/>
</dbReference>
<dbReference type="Proteomes" id="UP000757232">
    <property type="component" value="Unassembled WGS sequence"/>
</dbReference>
<sequence>MMHSAPKRIDTAFSDAAVKGMLALLKASPFPEKAPIDSSQPWKLGIDYDYLKKLKNIFETEWSWESLQKRIAKFDHYLVHCERDGDGFDLHYIHAKSPRSDAIPLILLHGWPGTFFDFHRIIEPLTNPGKPDLPAFHVVVPSLPGYFLSTLPRRSNMSIDHIATILNELMTTVLRYKNYVGQGGDWGSMILRMMGSMYPDQLSLTHYNMFYTGVVPDNDLSCYSESEKKFLKRFSEVKDTEFGYLVIQTTKRFSEVKDMEFGYLVIQTTKPFTIGFAIASSPLAILTYIGDKIYGWSDPGLLNPLDIIDTTALYYLSGSFTTSVMMYNQSAVQLMDLAAPASEGKSLLKNKFGFSAFPYELGRAPKKVLQTYGPLVYLKEHSSGGHFPALDSPKEFVADLQEFFGEHWEST</sequence>
<keyword evidence="7" id="KW-1185">Reference proteome</keyword>
<evidence type="ECO:0000256" key="3">
    <source>
        <dbReference type="ARBA" id="ARBA00022801"/>
    </source>
</evidence>